<evidence type="ECO:0000313" key="6">
    <source>
        <dbReference type="EMBL" id="EPE29085.1"/>
    </source>
</evidence>
<feature type="transmembrane region" description="Helical" evidence="5">
    <location>
        <begin position="135"/>
        <end position="155"/>
    </location>
</feature>
<gene>
    <name evidence="6" type="ORF">GLAREA_00243</name>
</gene>
<dbReference type="PANTHER" id="PTHR23501">
    <property type="entry name" value="MAJOR FACILITATOR SUPERFAMILY"/>
    <property type="match status" value="1"/>
</dbReference>
<dbReference type="SUPFAM" id="SSF103473">
    <property type="entry name" value="MFS general substrate transporter"/>
    <property type="match status" value="1"/>
</dbReference>
<evidence type="ECO:0000256" key="2">
    <source>
        <dbReference type="ARBA" id="ARBA00022692"/>
    </source>
</evidence>
<accession>S3CTT3</accession>
<dbReference type="GO" id="GO:0005886">
    <property type="term" value="C:plasma membrane"/>
    <property type="evidence" value="ECO:0007669"/>
    <property type="project" value="TreeGrafter"/>
</dbReference>
<evidence type="ECO:0000256" key="5">
    <source>
        <dbReference type="SAM" id="Phobius"/>
    </source>
</evidence>
<keyword evidence="7" id="KW-1185">Reference proteome</keyword>
<reference evidence="6 7" key="1">
    <citation type="journal article" date="2013" name="BMC Genomics">
        <title>Genomics-driven discovery of the pneumocandin biosynthetic gene cluster in the fungus Glarea lozoyensis.</title>
        <authorList>
            <person name="Chen L."/>
            <person name="Yue Q."/>
            <person name="Zhang X."/>
            <person name="Xiang M."/>
            <person name="Wang C."/>
            <person name="Li S."/>
            <person name="Che Y."/>
            <person name="Ortiz-Lopez F.J."/>
            <person name="Bills G.F."/>
            <person name="Liu X."/>
            <person name="An Z."/>
        </authorList>
    </citation>
    <scope>NUCLEOTIDE SEQUENCE [LARGE SCALE GENOMIC DNA]</scope>
    <source>
        <strain evidence="7">ATCC 20868 / MF5171</strain>
    </source>
</reference>
<dbReference type="GO" id="GO:0022857">
    <property type="term" value="F:transmembrane transporter activity"/>
    <property type="evidence" value="ECO:0007669"/>
    <property type="project" value="InterPro"/>
</dbReference>
<evidence type="ECO:0000256" key="3">
    <source>
        <dbReference type="ARBA" id="ARBA00022989"/>
    </source>
</evidence>
<dbReference type="InterPro" id="IPR011701">
    <property type="entry name" value="MFS"/>
</dbReference>
<evidence type="ECO:0000313" key="7">
    <source>
        <dbReference type="Proteomes" id="UP000016922"/>
    </source>
</evidence>
<feature type="transmembrane region" description="Helical" evidence="5">
    <location>
        <begin position="175"/>
        <end position="196"/>
    </location>
</feature>
<dbReference type="Gene3D" id="1.20.1250.20">
    <property type="entry name" value="MFS general substrate transporter like domains"/>
    <property type="match status" value="1"/>
</dbReference>
<sequence length="487" mass="52429">MDEGNGGEMKGVVKEAERKEVNVEQRGDVKVETGVTAEVKHTGFKFWAVFMTVGMGMFFSGYDATCVTTITPLITDEFNSLNDIAWYGIAYIISRTTPLPLLPLYSSIAGGLECIAIILAPLISGFITAGTSWRVCFYIIIPFVVLMLLTTFLFIDVSNTTEQASLSIKEKLKQLDLPGIMIFWPAIVSFTLALQWGGSVYAWGDGRIVGLFVVFGVFTVGFAVQQWYCAETATISPALLKERTVTFGCLFMFAVSGSGFVVEFYSPLYYQAIHSTTPLGSALRDLPRLLALALSILLAGSVTTCIGFYTPTMLLGSILMSVGAGLITTWNTTTSLGQIIGYNLLYGAGVGFAFQQPFIAVQTVLPQKDVPAAIVVLQFAQYLGNIVALAVGESVFVEGLVEGLKGVEGVDEKLVLRVGALDLKRVVPEGVRGVVLGVYADALDRAFLVGCVLACGTVVGALGVKWRSVKGEKKVDGVERRVKKLEV</sequence>
<dbReference type="Proteomes" id="UP000016922">
    <property type="component" value="Unassembled WGS sequence"/>
</dbReference>
<dbReference type="PANTHER" id="PTHR23501:SF199">
    <property type="entry name" value="MFS EFFLUX TRANSPORTER INPD-RELATED"/>
    <property type="match status" value="1"/>
</dbReference>
<feature type="transmembrane region" description="Helical" evidence="5">
    <location>
        <begin position="289"/>
        <end position="309"/>
    </location>
</feature>
<dbReference type="OrthoDB" id="5215911at2759"/>
<dbReference type="HOGENOM" id="CLU_000960_22_1_1"/>
<feature type="transmembrane region" description="Helical" evidence="5">
    <location>
        <begin position="104"/>
        <end position="123"/>
    </location>
</feature>
<proteinExistence type="predicted"/>
<feature type="transmembrane region" description="Helical" evidence="5">
    <location>
        <begin position="44"/>
        <end position="62"/>
    </location>
</feature>
<feature type="transmembrane region" description="Helical" evidence="5">
    <location>
        <begin position="446"/>
        <end position="464"/>
    </location>
</feature>
<feature type="transmembrane region" description="Helical" evidence="5">
    <location>
        <begin position="315"/>
        <end position="332"/>
    </location>
</feature>
<dbReference type="InterPro" id="IPR036259">
    <property type="entry name" value="MFS_trans_sf"/>
</dbReference>
<feature type="transmembrane region" description="Helical" evidence="5">
    <location>
        <begin position="208"/>
        <end position="225"/>
    </location>
</feature>
<comment type="subcellular location">
    <subcellularLocation>
        <location evidence="1">Membrane</location>
        <topology evidence="1">Multi-pass membrane protein</topology>
    </subcellularLocation>
</comment>
<organism evidence="6 7">
    <name type="scientific">Glarea lozoyensis (strain ATCC 20868 / MF5171)</name>
    <dbReference type="NCBI Taxonomy" id="1116229"/>
    <lineage>
        <taxon>Eukaryota</taxon>
        <taxon>Fungi</taxon>
        <taxon>Dikarya</taxon>
        <taxon>Ascomycota</taxon>
        <taxon>Pezizomycotina</taxon>
        <taxon>Leotiomycetes</taxon>
        <taxon>Helotiales</taxon>
        <taxon>Helotiaceae</taxon>
        <taxon>Glarea</taxon>
    </lineage>
</organism>
<protein>
    <submittedName>
        <fullName evidence="6">MFS general substrate transporter</fullName>
    </submittedName>
</protein>
<dbReference type="EMBL" id="KE145367">
    <property type="protein sequence ID" value="EPE29085.1"/>
    <property type="molecule type" value="Genomic_DNA"/>
</dbReference>
<dbReference type="GeneID" id="19459303"/>
<name>S3CTT3_GLAL2</name>
<evidence type="ECO:0000256" key="4">
    <source>
        <dbReference type="ARBA" id="ARBA00023136"/>
    </source>
</evidence>
<dbReference type="eggNOG" id="KOG0254">
    <property type="taxonomic scope" value="Eukaryota"/>
</dbReference>
<feature type="transmembrane region" description="Helical" evidence="5">
    <location>
        <begin position="245"/>
        <end position="268"/>
    </location>
</feature>
<dbReference type="KEGG" id="glz:GLAREA_00243"/>
<keyword evidence="2 5" id="KW-0812">Transmembrane</keyword>
<dbReference type="Pfam" id="PF07690">
    <property type="entry name" value="MFS_1"/>
    <property type="match status" value="1"/>
</dbReference>
<dbReference type="FunFam" id="1.20.1250.20:FF:000196">
    <property type="entry name" value="MFS toxin efflux pump (AflT)"/>
    <property type="match status" value="1"/>
</dbReference>
<keyword evidence="3 5" id="KW-1133">Transmembrane helix</keyword>
<evidence type="ECO:0000256" key="1">
    <source>
        <dbReference type="ARBA" id="ARBA00004141"/>
    </source>
</evidence>
<dbReference type="AlphaFoldDB" id="S3CTT3"/>
<keyword evidence="4 5" id="KW-0472">Membrane</keyword>
<dbReference type="RefSeq" id="XP_008083194.1">
    <property type="nucleotide sequence ID" value="XM_008085003.1"/>
</dbReference>
<feature type="transmembrane region" description="Helical" evidence="5">
    <location>
        <begin position="344"/>
        <end position="365"/>
    </location>
</feature>